<comment type="similarity">
    <text evidence="1 2">Belongs to the dTDP-4-dehydrorhamnose reductase family.</text>
</comment>
<keyword evidence="2" id="KW-0560">Oxidoreductase</keyword>
<keyword evidence="2" id="KW-0521">NADP</keyword>
<dbReference type="EMBL" id="LCFD01000002">
    <property type="protein sequence ID" value="KKS87390.1"/>
    <property type="molecule type" value="Genomic_DNA"/>
</dbReference>
<dbReference type="UniPathway" id="UPA00124"/>
<comment type="pathway">
    <text evidence="2">Carbohydrate biosynthesis; dTDP-L-rhamnose biosynthesis.</text>
</comment>
<gene>
    <name evidence="4" type="ORF">UV61_C0002G0111</name>
</gene>
<evidence type="ECO:0000313" key="5">
    <source>
        <dbReference type="Proteomes" id="UP000034050"/>
    </source>
</evidence>
<organism evidence="4 5">
    <name type="scientific">Candidatus Gottesmanbacteria bacterium GW2011_GWB1_43_11</name>
    <dbReference type="NCBI Taxonomy" id="1618446"/>
    <lineage>
        <taxon>Bacteria</taxon>
        <taxon>Candidatus Gottesmaniibacteriota</taxon>
    </lineage>
</organism>
<protein>
    <recommendedName>
        <fullName evidence="2">dTDP-4-dehydrorhamnose reductase</fullName>
        <ecNumber evidence="2">1.1.1.133</ecNumber>
    </recommendedName>
</protein>
<comment type="caution">
    <text evidence="4">The sequence shown here is derived from an EMBL/GenBank/DDBJ whole genome shotgun (WGS) entry which is preliminary data.</text>
</comment>
<dbReference type="PATRIC" id="fig|1618446.3.peg.235"/>
<dbReference type="Proteomes" id="UP000034050">
    <property type="component" value="Unassembled WGS sequence"/>
</dbReference>
<evidence type="ECO:0000256" key="2">
    <source>
        <dbReference type="RuleBase" id="RU364082"/>
    </source>
</evidence>
<dbReference type="Gene3D" id="3.40.50.720">
    <property type="entry name" value="NAD(P)-binding Rossmann-like Domain"/>
    <property type="match status" value="1"/>
</dbReference>
<dbReference type="InterPro" id="IPR036291">
    <property type="entry name" value="NAD(P)-bd_dom_sf"/>
</dbReference>
<dbReference type="EC" id="1.1.1.133" evidence="2"/>
<sequence>MKQVILGTGLSGLVGTRIVELLDSKYSFTDLSLATGVDITQKEVVTKHIQNSQSAWVIHMAAKTDVDGCEKDKSAGQTGAAWQINVEGTRNIVEAADQFHKRVLYISTDFVFDGTEKVYTENSIPHPINWYGQTKYAGEQVVLNSSQNIVLRIAYPYRAKCGGPKKDFVHTLYHRLQRNESLTVLTDHIFTPTFIDDIAKSIETLIAKNASGIYHGVGGASLSPFEAAQVLARQFGFDERLITGVKTAGYYQGRAPRPLELRLKNDKIASLGVTMRAFGQGLEEIKRQGII</sequence>
<evidence type="ECO:0000259" key="3">
    <source>
        <dbReference type="Pfam" id="PF04321"/>
    </source>
</evidence>
<dbReference type="PANTHER" id="PTHR10491">
    <property type="entry name" value="DTDP-4-DEHYDRORHAMNOSE REDUCTASE"/>
    <property type="match status" value="1"/>
</dbReference>
<dbReference type="STRING" id="1618446.UV61_C0002G0111"/>
<dbReference type="GO" id="GO:0008831">
    <property type="term" value="F:dTDP-4-dehydrorhamnose reductase activity"/>
    <property type="evidence" value="ECO:0007669"/>
    <property type="project" value="UniProtKB-EC"/>
</dbReference>
<evidence type="ECO:0000256" key="1">
    <source>
        <dbReference type="ARBA" id="ARBA00010944"/>
    </source>
</evidence>
<dbReference type="AlphaFoldDB" id="A0A0G1CNP0"/>
<comment type="function">
    <text evidence="2">Catalyzes the reduction of dTDP-6-deoxy-L-lyxo-4-hexulose to yield dTDP-L-rhamnose.</text>
</comment>
<name>A0A0G1CNP0_9BACT</name>
<dbReference type="SUPFAM" id="SSF51735">
    <property type="entry name" value="NAD(P)-binding Rossmann-fold domains"/>
    <property type="match status" value="1"/>
</dbReference>
<dbReference type="PANTHER" id="PTHR10491:SF4">
    <property type="entry name" value="METHIONINE ADENOSYLTRANSFERASE 2 SUBUNIT BETA"/>
    <property type="match status" value="1"/>
</dbReference>
<dbReference type="InterPro" id="IPR005913">
    <property type="entry name" value="dTDP_dehydrorham_reduct"/>
</dbReference>
<accession>A0A0G1CNP0</accession>
<reference evidence="4 5" key="1">
    <citation type="journal article" date="2015" name="Nature">
        <title>rRNA introns, odd ribosomes, and small enigmatic genomes across a large radiation of phyla.</title>
        <authorList>
            <person name="Brown C.T."/>
            <person name="Hug L.A."/>
            <person name="Thomas B.C."/>
            <person name="Sharon I."/>
            <person name="Castelle C.J."/>
            <person name="Singh A."/>
            <person name="Wilkins M.J."/>
            <person name="Williams K.H."/>
            <person name="Banfield J.F."/>
        </authorList>
    </citation>
    <scope>NUCLEOTIDE SEQUENCE [LARGE SCALE GENOMIC DNA]</scope>
</reference>
<proteinExistence type="inferred from homology"/>
<evidence type="ECO:0000313" key="4">
    <source>
        <dbReference type="EMBL" id="KKS87390.1"/>
    </source>
</evidence>
<dbReference type="CDD" id="cd05254">
    <property type="entry name" value="dTDP_HR_like_SDR_e"/>
    <property type="match status" value="1"/>
</dbReference>
<feature type="domain" description="RmlD-like substrate binding" evidence="3">
    <location>
        <begin position="5"/>
        <end position="285"/>
    </location>
</feature>
<dbReference type="GO" id="GO:0019305">
    <property type="term" value="P:dTDP-rhamnose biosynthetic process"/>
    <property type="evidence" value="ECO:0007669"/>
    <property type="project" value="UniProtKB-UniPathway"/>
</dbReference>
<dbReference type="InterPro" id="IPR029903">
    <property type="entry name" value="RmlD-like-bd"/>
</dbReference>
<dbReference type="Pfam" id="PF04321">
    <property type="entry name" value="RmlD_sub_bind"/>
    <property type="match status" value="1"/>
</dbReference>